<dbReference type="GO" id="GO:0005739">
    <property type="term" value="C:mitochondrion"/>
    <property type="evidence" value="ECO:0007669"/>
    <property type="project" value="GOC"/>
</dbReference>
<feature type="region of interest" description="Disordered" evidence="8">
    <location>
        <begin position="690"/>
        <end position="718"/>
    </location>
</feature>
<evidence type="ECO:0000256" key="3">
    <source>
        <dbReference type="ARBA" id="ARBA00022490"/>
    </source>
</evidence>
<dbReference type="InterPro" id="IPR036188">
    <property type="entry name" value="FAD/NAD-bd_sf"/>
</dbReference>
<feature type="domain" description="tRNA uridine 5-carboxymethylaminomethyl modification enzyme C-terminal subdomain" evidence="9">
    <location>
        <begin position="609"/>
        <end position="680"/>
    </location>
</feature>
<keyword evidence="6" id="KW-0274">FAD</keyword>
<dbReference type="InterPro" id="IPR020595">
    <property type="entry name" value="MnmG-rel_CS"/>
</dbReference>
<dbReference type="GO" id="GO:0030488">
    <property type="term" value="P:tRNA methylation"/>
    <property type="evidence" value="ECO:0007669"/>
    <property type="project" value="TreeGrafter"/>
</dbReference>
<dbReference type="Pfam" id="PF21680">
    <property type="entry name" value="GIDA_C_1st"/>
    <property type="match status" value="1"/>
</dbReference>
<dbReference type="SUPFAM" id="SSF51905">
    <property type="entry name" value="FAD/NAD(P)-binding domain"/>
    <property type="match status" value="1"/>
</dbReference>
<dbReference type="Gene3D" id="1.10.10.1800">
    <property type="entry name" value="tRNA uridine 5-carboxymethylaminomethyl modification enzyme MnmG/GidA"/>
    <property type="match status" value="1"/>
</dbReference>
<dbReference type="EMBL" id="JACEFO010003293">
    <property type="protein sequence ID" value="KAF8642145.1"/>
    <property type="molecule type" value="Genomic_DNA"/>
</dbReference>
<evidence type="ECO:0000313" key="10">
    <source>
        <dbReference type="EMBL" id="KAF8642145.1"/>
    </source>
</evidence>
<keyword evidence="7" id="KW-0520">NAD</keyword>
<protein>
    <recommendedName>
        <fullName evidence="9">tRNA uridine 5-carboxymethylaminomethyl modification enzyme C-terminal subdomain domain-containing protein</fullName>
    </recommendedName>
</protein>
<evidence type="ECO:0000256" key="7">
    <source>
        <dbReference type="ARBA" id="ARBA00023027"/>
    </source>
</evidence>
<dbReference type="FunFam" id="1.10.150.570:FF:000001">
    <property type="entry name" value="tRNA uridine 5-carboxymethylaminomethyl modification enzyme MnmG"/>
    <property type="match status" value="1"/>
</dbReference>
<accession>A0A835A5Z8</accession>
<evidence type="ECO:0000313" key="11">
    <source>
        <dbReference type="Proteomes" id="UP000636709"/>
    </source>
</evidence>
<keyword evidence="3" id="KW-0963">Cytoplasm</keyword>
<dbReference type="NCBIfam" id="TIGR00136">
    <property type="entry name" value="mnmG_gidA"/>
    <property type="match status" value="1"/>
</dbReference>
<evidence type="ECO:0000259" key="9">
    <source>
        <dbReference type="SMART" id="SM01228"/>
    </source>
</evidence>
<dbReference type="Gene3D" id="1.10.150.570">
    <property type="entry name" value="GidA associated domain, C-terminal subdomain"/>
    <property type="match status" value="1"/>
</dbReference>
<dbReference type="FunFam" id="1.10.10.1800:FF:000001">
    <property type="entry name" value="tRNA uridine 5-carboxymethylaminomethyl modification enzyme MnmG"/>
    <property type="match status" value="1"/>
</dbReference>
<dbReference type="FunFam" id="3.50.50.60:FF:000094">
    <property type="entry name" value="tRNA uridine 5-carboxymethylaminomethyl modification enzyme MnmG"/>
    <property type="match status" value="1"/>
</dbReference>
<dbReference type="PROSITE" id="PS01280">
    <property type="entry name" value="GIDA_1"/>
    <property type="match status" value="1"/>
</dbReference>
<dbReference type="InterPro" id="IPR047001">
    <property type="entry name" value="MnmG_C_subdom"/>
</dbReference>
<dbReference type="GO" id="GO:0070899">
    <property type="term" value="P:mitochondrial tRNA wobble uridine modification"/>
    <property type="evidence" value="ECO:0007669"/>
    <property type="project" value="UniProtKB-ARBA"/>
</dbReference>
<evidence type="ECO:0000256" key="2">
    <source>
        <dbReference type="ARBA" id="ARBA00007653"/>
    </source>
</evidence>
<gene>
    <name evidence="10" type="ORF">HU200_067405</name>
</gene>
<dbReference type="InterPro" id="IPR004416">
    <property type="entry name" value="MnmG"/>
</dbReference>
<keyword evidence="4" id="KW-0285">Flavoprotein</keyword>
<evidence type="ECO:0000256" key="8">
    <source>
        <dbReference type="SAM" id="MobiDB-lite"/>
    </source>
</evidence>
<keyword evidence="5" id="KW-0819">tRNA processing</keyword>
<dbReference type="InterPro" id="IPR044920">
    <property type="entry name" value="MnmG_C_subdom_sf"/>
</dbReference>
<dbReference type="SMART" id="SM01228">
    <property type="entry name" value="GIDA_assoc_3"/>
    <property type="match status" value="1"/>
</dbReference>
<dbReference type="Proteomes" id="UP000636709">
    <property type="component" value="Unassembled WGS sequence"/>
</dbReference>
<dbReference type="PANTHER" id="PTHR11806:SF0">
    <property type="entry name" value="PROTEIN MTO1 HOMOLOG, MITOCHONDRIAL"/>
    <property type="match status" value="1"/>
</dbReference>
<comment type="cofactor">
    <cofactor evidence="1">
        <name>FAD</name>
        <dbReference type="ChEBI" id="CHEBI:57692"/>
    </cofactor>
</comment>
<dbReference type="PRINTS" id="PR00411">
    <property type="entry name" value="PNDRDTASEI"/>
</dbReference>
<dbReference type="HAMAP" id="MF_00129">
    <property type="entry name" value="MnmG_GidA"/>
    <property type="match status" value="1"/>
</dbReference>
<dbReference type="AlphaFoldDB" id="A0A835A5Z8"/>
<dbReference type="GO" id="GO:0050660">
    <property type="term" value="F:flavin adenine dinucleotide binding"/>
    <property type="evidence" value="ECO:0007669"/>
    <property type="project" value="InterPro"/>
</dbReference>
<comment type="caution">
    <text evidence="10">The sequence shown here is derived from an EMBL/GenBank/DDBJ whole genome shotgun (WGS) entry which is preliminary data.</text>
</comment>
<dbReference type="InterPro" id="IPR040131">
    <property type="entry name" value="MnmG_N"/>
</dbReference>
<proteinExistence type="inferred from homology"/>
<name>A0A835A5Z8_9POAL</name>
<organism evidence="10 11">
    <name type="scientific">Digitaria exilis</name>
    <dbReference type="NCBI Taxonomy" id="1010633"/>
    <lineage>
        <taxon>Eukaryota</taxon>
        <taxon>Viridiplantae</taxon>
        <taxon>Streptophyta</taxon>
        <taxon>Embryophyta</taxon>
        <taxon>Tracheophyta</taxon>
        <taxon>Spermatophyta</taxon>
        <taxon>Magnoliopsida</taxon>
        <taxon>Liliopsida</taxon>
        <taxon>Poales</taxon>
        <taxon>Poaceae</taxon>
        <taxon>PACMAD clade</taxon>
        <taxon>Panicoideae</taxon>
        <taxon>Panicodae</taxon>
        <taxon>Paniceae</taxon>
        <taxon>Anthephorinae</taxon>
        <taxon>Digitaria</taxon>
    </lineage>
</organism>
<dbReference type="Gene3D" id="3.50.50.60">
    <property type="entry name" value="FAD/NAD(P)-binding domain"/>
    <property type="match status" value="2"/>
</dbReference>
<evidence type="ECO:0000256" key="4">
    <source>
        <dbReference type="ARBA" id="ARBA00022630"/>
    </source>
</evidence>
<keyword evidence="11" id="KW-1185">Reference proteome</keyword>
<dbReference type="Pfam" id="PF13932">
    <property type="entry name" value="SAM_GIDA_C"/>
    <property type="match status" value="1"/>
</dbReference>
<dbReference type="OrthoDB" id="3329at2759"/>
<reference evidence="10" key="1">
    <citation type="submission" date="2020-07" db="EMBL/GenBank/DDBJ databases">
        <title>Genome sequence and genetic diversity analysis of an under-domesticated orphan crop, white fonio (Digitaria exilis).</title>
        <authorList>
            <person name="Bennetzen J.L."/>
            <person name="Chen S."/>
            <person name="Ma X."/>
            <person name="Wang X."/>
            <person name="Yssel A.E.J."/>
            <person name="Chaluvadi S.R."/>
            <person name="Johnson M."/>
            <person name="Gangashetty P."/>
            <person name="Hamidou F."/>
            <person name="Sanogo M.D."/>
            <person name="Zwaenepoel A."/>
            <person name="Wallace J."/>
            <person name="Van De Peer Y."/>
            <person name="Van Deynze A."/>
        </authorList>
    </citation>
    <scope>NUCLEOTIDE SEQUENCE</scope>
    <source>
        <tissue evidence="10">Leaves</tissue>
    </source>
</reference>
<evidence type="ECO:0000256" key="6">
    <source>
        <dbReference type="ARBA" id="ARBA00022827"/>
    </source>
</evidence>
<dbReference type="PANTHER" id="PTHR11806">
    <property type="entry name" value="GLUCOSE INHIBITED DIVISION PROTEIN A"/>
    <property type="match status" value="1"/>
</dbReference>
<dbReference type="FunFam" id="3.50.50.60:FF:000119">
    <property type="entry name" value="tRNA uridine 5-carboxymethylaminomethyl modification enzyme MnmG"/>
    <property type="match status" value="1"/>
</dbReference>
<sequence>MLLRLRPPPRPATAAAAAAASLSSFLPSPSFRGLLPLTSWRGPPRRRLSTAAVSLVALDSRGPLDLHQERYDVIVVGGGHAGCEAALASARLGARTLLLTLNIDRIAWQPCNPAVGGPAKSQLVHEVDALGGEIGKIADRCYLQKRVLNSSKGPAVRALRAQTDKREYAIEMKNIVESTENLFIREAMATEVLIGKNDSVEGVRTFFGMDFYAPSVVLTTGTFMSGKIWVGRTSMPAGRAGESASHGLTENLQHLGFETDRLKTGTPPRIDRRTVDFSGLEPQHGDEEVDWFSFDPEFHVEREQMCCYLTRTTKETHQIVRDNLDETPTYGGWVEAKGPRYCPSIEDKIVRFKDKESHQIFLEPEGRNVPELYLQGFSTGLPERLQLSLVRTIPGLENCLMLRPAYAVEYDYLPAYQCSRSLMTKKFEGLFFSGQINGTTGYEEAAAQGIISGINAARHSDGKSLIILERESSYIGTLIDDLVTKDLREPYRMLTSRSEHRLLLRADNADSRLTPLGREIGLIDDRRWELYQSKQARIKQEKERLKSTQVPGGEFAAEVSAVSNQPVKDSSTLEAILKKPHVQYKLLDKYGYGNESLSRIEKECVEIDIKYEGFIARQQSQLHQIVNQEHRKLPEDLDYHSMRNLSIEAREKLSKVRPQTIGQAGRIGGVSPADMTVLLVWMESNRRMANHRRQQDQMRSAAVKVDDSSEEVAHASTA</sequence>
<dbReference type="Pfam" id="PF01134">
    <property type="entry name" value="GIDA"/>
    <property type="match status" value="1"/>
</dbReference>
<dbReference type="InterPro" id="IPR002218">
    <property type="entry name" value="MnmG-rel"/>
</dbReference>
<dbReference type="InterPro" id="IPR049312">
    <property type="entry name" value="GIDA_C_N"/>
</dbReference>
<dbReference type="InterPro" id="IPR026904">
    <property type="entry name" value="MnmG_C"/>
</dbReference>
<feature type="compositionally biased region" description="Basic and acidic residues" evidence="8">
    <location>
        <begin position="704"/>
        <end position="718"/>
    </location>
</feature>
<evidence type="ECO:0000256" key="1">
    <source>
        <dbReference type="ARBA" id="ARBA00001974"/>
    </source>
</evidence>
<evidence type="ECO:0000256" key="5">
    <source>
        <dbReference type="ARBA" id="ARBA00022694"/>
    </source>
</evidence>
<comment type="similarity">
    <text evidence="2">Belongs to the MnmG family.</text>
</comment>